<protein>
    <submittedName>
        <fullName evidence="1">Uncharacterized protein</fullName>
    </submittedName>
</protein>
<sequence>MPTQFPNHFQTDALQANTAFSQTPLPNHGTNDLSKANINKQNISQEYISKGIMINILPVNETGISSIIYVSVIKRFNCPSPSGSENLQGKQPQLQMRLAYNAYQKTQQIMYSRLNPSFIPCWIHAQVHIRRK</sequence>
<reference evidence="1" key="1">
    <citation type="submission" date="2012-04" db="EMBL/GenBank/DDBJ databases">
        <title>The Genome Sequence of Loa loa.</title>
        <authorList>
            <consortium name="The Broad Institute Genome Sequencing Platform"/>
            <consortium name="Broad Institute Genome Sequencing Center for Infectious Disease"/>
            <person name="Nutman T.B."/>
            <person name="Fink D.L."/>
            <person name="Russ C."/>
            <person name="Young S."/>
            <person name="Zeng Q."/>
            <person name="Gargeya S."/>
            <person name="Alvarado L."/>
            <person name="Berlin A."/>
            <person name="Chapman S.B."/>
            <person name="Chen Z."/>
            <person name="Freedman E."/>
            <person name="Gellesch M."/>
            <person name="Goldberg J."/>
            <person name="Griggs A."/>
            <person name="Gujja S."/>
            <person name="Heilman E.R."/>
            <person name="Heiman D."/>
            <person name="Howarth C."/>
            <person name="Mehta T."/>
            <person name="Neiman D."/>
            <person name="Pearson M."/>
            <person name="Roberts A."/>
            <person name="Saif S."/>
            <person name="Shea T."/>
            <person name="Shenoy N."/>
            <person name="Sisk P."/>
            <person name="Stolte C."/>
            <person name="Sykes S."/>
            <person name="White J."/>
            <person name="Yandava C."/>
            <person name="Haas B."/>
            <person name="Henn M.R."/>
            <person name="Nusbaum C."/>
            <person name="Birren B."/>
        </authorList>
    </citation>
    <scope>NUCLEOTIDE SEQUENCE [LARGE SCALE GENOMIC DNA]</scope>
</reference>
<dbReference type="AlphaFoldDB" id="A0A1S0U7J1"/>
<organism evidence="1">
    <name type="scientific">Loa loa</name>
    <name type="common">Eye worm</name>
    <name type="synonym">Filaria loa</name>
    <dbReference type="NCBI Taxonomy" id="7209"/>
    <lineage>
        <taxon>Eukaryota</taxon>
        <taxon>Metazoa</taxon>
        <taxon>Ecdysozoa</taxon>
        <taxon>Nematoda</taxon>
        <taxon>Chromadorea</taxon>
        <taxon>Rhabditida</taxon>
        <taxon>Spirurina</taxon>
        <taxon>Spiruromorpha</taxon>
        <taxon>Filarioidea</taxon>
        <taxon>Onchocercidae</taxon>
        <taxon>Loa</taxon>
    </lineage>
</organism>
<dbReference type="InParanoid" id="A0A1S0U7J1"/>
<dbReference type="KEGG" id="loa:LOAG_02910"/>
<dbReference type="RefSeq" id="XP_003138495.1">
    <property type="nucleotide sequence ID" value="XM_003138447.1"/>
</dbReference>
<dbReference type="CTD" id="9940302"/>
<name>A0A1S0U7J1_LOALO</name>
<gene>
    <name evidence="1" type="ORF">LOAG_02910</name>
</gene>
<dbReference type="GeneID" id="9940302"/>
<proteinExistence type="predicted"/>
<dbReference type="EMBL" id="JH712088">
    <property type="protein sequence ID" value="EFO25572.1"/>
    <property type="molecule type" value="Genomic_DNA"/>
</dbReference>
<evidence type="ECO:0000313" key="1">
    <source>
        <dbReference type="EMBL" id="EFO25572.1"/>
    </source>
</evidence>
<accession>A0A1S0U7J1</accession>